<organism evidence="2 3">
    <name type="scientific">Terriglobus aquaticus</name>
    <dbReference type="NCBI Taxonomy" id="940139"/>
    <lineage>
        <taxon>Bacteria</taxon>
        <taxon>Pseudomonadati</taxon>
        <taxon>Acidobacteriota</taxon>
        <taxon>Terriglobia</taxon>
        <taxon>Terriglobales</taxon>
        <taxon>Acidobacteriaceae</taxon>
        <taxon>Terriglobus</taxon>
    </lineage>
</organism>
<protein>
    <submittedName>
        <fullName evidence="2">DUF2127 domain-containing protein</fullName>
    </submittedName>
</protein>
<dbReference type="Proteomes" id="UP001634747">
    <property type="component" value="Unassembled WGS sequence"/>
</dbReference>
<comment type="caution">
    <text evidence="2">The sequence shown here is derived from an EMBL/GenBank/DDBJ whole genome shotgun (WGS) entry which is preliminary data.</text>
</comment>
<feature type="transmembrane region" description="Helical" evidence="1">
    <location>
        <begin position="82"/>
        <end position="101"/>
    </location>
</feature>
<dbReference type="Pfam" id="PF09900">
    <property type="entry name" value="DUF2127"/>
    <property type="match status" value="1"/>
</dbReference>
<evidence type="ECO:0000313" key="3">
    <source>
        <dbReference type="Proteomes" id="UP001634747"/>
    </source>
</evidence>
<evidence type="ECO:0000313" key="2">
    <source>
        <dbReference type="EMBL" id="MFN2975246.1"/>
    </source>
</evidence>
<dbReference type="RefSeq" id="WP_263413224.1">
    <property type="nucleotide sequence ID" value="NZ_BAABBH010000001.1"/>
</dbReference>
<proteinExistence type="predicted"/>
<sequence>MGDLSARVPPHDRGLLIIAIFKLSKAVFFVAIAAGAMHFIHHDLGQALDRLVTILNLDTENRFVSLVLGKADLVTHHRIRQFSMLSVGYAFLCLVEGYGLIRKRVWAEYFTLWLSTAFVPWELWELLRHPQWWRLAVPLVNLMIVAYLVWLLRRKRQRGAV</sequence>
<keyword evidence="1" id="KW-1133">Transmembrane helix</keyword>
<keyword evidence="1" id="KW-0812">Transmembrane</keyword>
<feature type="transmembrane region" description="Helical" evidence="1">
    <location>
        <begin position="15"/>
        <end position="40"/>
    </location>
</feature>
<feature type="transmembrane region" description="Helical" evidence="1">
    <location>
        <begin position="132"/>
        <end position="152"/>
    </location>
</feature>
<name>A0ABW9KHH3_9BACT</name>
<keyword evidence="1" id="KW-0472">Membrane</keyword>
<dbReference type="InterPro" id="IPR021125">
    <property type="entry name" value="DUF2127"/>
</dbReference>
<reference evidence="2 3" key="1">
    <citation type="submission" date="2024-12" db="EMBL/GenBank/DDBJ databases">
        <authorList>
            <person name="Lee Y."/>
        </authorList>
    </citation>
    <scope>NUCLEOTIDE SEQUENCE [LARGE SCALE GENOMIC DNA]</scope>
    <source>
        <strain evidence="2 3">03SUJ4</strain>
    </source>
</reference>
<gene>
    <name evidence="2" type="ORF">ACK2TP_05675</name>
</gene>
<accession>A0ABW9KHH3</accession>
<keyword evidence="3" id="KW-1185">Reference proteome</keyword>
<dbReference type="EMBL" id="JBJYXY010000001">
    <property type="protein sequence ID" value="MFN2975246.1"/>
    <property type="molecule type" value="Genomic_DNA"/>
</dbReference>
<evidence type="ECO:0000256" key="1">
    <source>
        <dbReference type="SAM" id="Phobius"/>
    </source>
</evidence>